<reference evidence="2" key="1">
    <citation type="submission" date="2022-11" db="UniProtKB">
        <authorList>
            <consortium name="WormBaseParasite"/>
        </authorList>
    </citation>
    <scope>IDENTIFICATION</scope>
</reference>
<protein>
    <submittedName>
        <fullName evidence="2">Uncharacterized protein</fullName>
    </submittedName>
</protein>
<accession>A0AC34FSU9</accession>
<dbReference type="Proteomes" id="UP000887579">
    <property type="component" value="Unplaced"/>
</dbReference>
<name>A0AC34FSU9_9BILA</name>
<sequence length="116" mass="12415">MPKGRTFRNFFRLKSIDSGKVTFHNGKPAYSQPKSVAAETTSTPAYATSTPLITTTTATSTDPKTGAQMVTKTTTTVTPNGKSTTSRSLTSVFLKKQRLIGSGNSAYPHSRRVVGN</sequence>
<evidence type="ECO:0000313" key="1">
    <source>
        <dbReference type="Proteomes" id="UP000887579"/>
    </source>
</evidence>
<proteinExistence type="predicted"/>
<dbReference type="WBParaSite" id="ES5_v2.g20278.t1">
    <property type="protein sequence ID" value="ES5_v2.g20278.t1"/>
    <property type="gene ID" value="ES5_v2.g20278"/>
</dbReference>
<organism evidence="1 2">
    <name type="scientific">Panagrolaimus sp. ES5</name>
    <dbReference type="NCBI Taxonomy" id="591445"/>
    <lineage>
        <taxon>Eukaryota</taxon>
        <taxon>Metazoa</taxon>
        <taxon>Ecdysozoa</taxon>
        <taxon>Nematoda</taxon>
        <taxon>Chromadorea</taxon>
        <taxon>Rhabditida</taxon>
        <taxon>Tylenchina</taxon>
        <taxon>Panagrolaimomorpha</taxon>
        <taxon>Panagrolaimoidea</taxon>
        <taxon>Panagrolaimidae</taxon>
        <taxon>Panagrolaimus</taxon>
    </lineage>
</organism>
<evidence type="ECO:0000313" key="2">
    <source>
        <dbReference type="WBParaSite" id="ES5_v2.g20278.t1"/>
    </source>
</evidence>